<evidence type="ECO:0000256" key="5">
    <source>
        <dbReference type="RuleBase" id="RU362116"/>
    </source>
</evidence>
<reference evidence="9 10" key="1">
    <citation type="submission" date="2019-03" db="EMBL/GenBank/DDBJ databases">
        <title>Genomic Encyclopedia of Type Strains, Phase IV (KMG-IV): sequencing the most valuable type-strain genomes for metagenomic binning, comparative biology and taxonomic classification.</title>
        <authorList>
            <person name="Goeker M."/>
        </authorList>
    </citation>
    <scope>NUCLEOTIDE SEQUENCE [LARGE SCALE GENOMIC DNA]</scope>
    <source>
        <strain evidence="9 10">LX-B</strain>
    </source>
</reference>
<comment type="caution">
    <text evidence="9">The sequence shown here is derived from an EMBL/GenBank/DDBJ whole genome shotgun (WGS) entry which is preliminary data.</text>
</comment>
<dbReference type="Proteomes" id="UP000295008">
    <property type="component" value="Unassembled WGS sequence"/>
</dbReference>
<dbReference type="Pfam" id="PF06429">
    <property type="entry name" value="Flg_bbr_C"/>
    <property type="match status" value="1"/>
</dbReference>
<dbReference type="InterPro" id="IPR037925">
    <property type="entry name" value="FlgE/F/G-like"/>
</dbReference>
<dbReference type="InterPro" id="IPR019776">
    <property type="entry name" value="Flagellar_basal_body_rod_CS"/>
</dbReference>
<feature type="domain" description="Flagellar basal-body/hook protein C-terminal" evidence="7">
    <location>
        <begin position="215"/>
        <end position="260"/>
    </location>
</feature>
<name>A0A4R1S7N2_HYDET</name>
<proteinExistence type="inferred from homology"/>
<sequence>MIRALWTAGTGMNAQQLNIDTIANNLSNVNTTGFKKMRAEFQDLLYQTMREPGSSSYQGVQIPTGLQIGLGVRTVATTKIFTQGDYLQSDNSLDMLIQGQGFFQVEMPDGTAAYTRNGSFKVDGDGRVVTSEGYVLQPEITIPAGVKTIDVGSDGTVSVTLSDETAAQEVGRIDLVTFINPAGLTNRGNGLYQQSGASGEPVTVTPGSDGAGTIVQGYLEMSNVKVVEEMINMIVAQRAYEVNSKAIQASDEMLQTANNLRR</sequence>
<dbReference type="Pfam" id="PF00460">
    <property type="entry name" value="Flg_bb_rod"/>
    <property type="match status" value="1"/>
</dbReference>
<evidence type="ECO:0000259" key="6">
    <source>
        <dbReference type="Pfam" id="PF00460"/>
    </source>
</evidence>
<accession>A0A4R1S7N2</accession>
<keyword evidence="9" id="KW-0966">Cell projection</keyword>
<dbReference type="AlphaFoldDB" id="A0A4R1S7N2"/>
<dbReference type="NCBIfam" id="TIGR03506">
    <property type="entry name" value="FlgEFG_subfam"/>
    <property type="match status" value="2"/>
</dbReference>
<dbReference type="GO" id="GO:0009426">
    <property type="term" value="C:bacterial-type flagellum basal body, distal rod"/>
    <property type="evidence" value="ECO:0007669"/>
    <property type="project" value="UniProtKB-UniRule"/>
</dbReference>
<dbReference type="PROSITE" id="PS00588">
    <property type="entry name" value="FLAGELLA_BB_ROD"/>
    <property type="match status" value="1"/>
</dbReference>
<organism evidence="9 10">
    <name type="scientific">Hydrogenispora ethanolica</name>
    <dbReference type="NCBI Taxonomy" id="1082276"/>
    <lineage>
        <taxon>Bacteria</taxon>
        <taxon>Bacillati</taxon>
        <taxon>Bacillota</taxon>
        <taxon>Hydrogenispora</taxon>
    </lineage>
</organism>
<comment type="similarity">
    <text evidence="1 5">Belongs to the flagella basal body rod proteins family.</text>
</comment>
<dbReference type="InterPro" id="IPR020013">
    <property type="entry name" value="Flagellar_FlgE/F/G"/>
</dbReference>
<dbReference type="SUPFAM" id="SSF117143">
    <property type="entry name" value="Flagellar hook protein flgE"/>
    <property type="match status" value="1"/>
</dbReference>
<dbReference type="OrthoDB" id="9804559at2"/>
<feature type="domain" description="Flagellar hook protein FlgE/F/G-like D1" evidence="8">
    <location>
        <begin position="97"/>
        <end position="159"/>
    </location>
</feature>
<dbReference type="Pfam" id="PF22692">
    <property type="entry name" value="LlgE_F_G_D1"/>
    <property type="match status" value="1"/>
</dbReference>
<dbReference type="NCBIfam" id="TIGR02488">
    <property type="entry name" value="flgG_G_neg"/>
    <property type="match status" value="1"/>
</dbReference>
<feature type="domain" description="Flagellar basal body rod protein N-terminal" evidence="6">
    <location>
        <begin position="7"/>
        <end position="35"/>
    </location>
</feature>
<dbReference type="PANTHER" id="PTHR30435:SF19">
    <property type="entry name" value="FLAGELLAR BASAL-BODY ROD PROTEIN FLGG"/>
    <property type="match status" value="1"/>
</dbReference>
<keyword evidence="5" id="KW-0975">Bacterial flagellum</keyword>
<comment type="subunit">
    <text evidence="3">The basal body constitutes a major portion of the flagellar organelle and consists of four rings (L,P,S, and M) mounted on a central rod. The rod consists of about 26 subunits of FlgG in the distal portion, and FlgB, FlgC and FlgF are thought to build up the proximal portion of the rod with about 6 subunits each.</text>
</comment>
<evidence type="ECO:0000256" key="1">
    <source>
        <dbReference type="ARBA" id="ARBA00009677"/>
    </source>
</evidence>
<dbReference type="EMBL" id="SLUN01000003">
    <property type="protein sequence ID" value="TCL75269.1"/>
    <property type="molecule type" value="Genomic_DNA"/>
</dbReference>
<dbReference type="InterPro" id="IPR010930">
    <property type="entry name" value="Flg_bb/hook_C_dom"/>
</dbReference>
<keyword evidence="9" id="KW-0969">Cilium</keyword>
<gene>
    <name evidence="9" type="ORF">EDC14_1003201</name>
</gene>
<dbReference type="RefSeq" id="WP_132012935.1">
    <property type="nucleotide sequence ID" value="NZ_SLUN01000003.1"/>
</dbReference>
<evidence type="ECO:0000256" key="4">
    <source>
        <dbReference type="NCBIfam" id="TIGR02488"/>
    </source>
</evidence>
<dbReference type="GO" id="GO:0071978">
    <property type="term" value="P:bacterial-type flagellum-dependent swarming motility"/>
    <property type="evidence" value="ECO:0007669"/>
    <property type="project" value="TreeGrafter"/>
</dbReference>
<protein>
    <recommendedName>
        <fullName evidence="2 4">Flagellar basal-body rod protein FlgG</fullName>
    </recommendedName>
</protein>
<keyword evidence="10" id="KW-1185">Reference proteome</keyword>
<evidence type="ECO:0000256" key="2">
    <source>
        <dbReference type="ARBA" id="ARBA00017948"/>
    </source>
</evidence>
<evidence type="ECO:0000313" key="9">
    <source>
        <dbReference type="EMBL" id="TCL75269.1"/>
    </source>
</evidence>
<evidence type="ECO:0000256" key="3">
    <source>
        <dbReference type="ARBA" id="ARBA00025933"/>
    </source>
</evidence>
<dbReference type="InterPro" id="IPR012834">
    <property type="entry name" value="FlgG_G_neg"/>
</dbReference>
<dbReference type="PANTHER" id="PTHR30435">
    <property type="entry name" value="FLAGELLAR PROTEIN"/>
    <property type="match status" value="1"/>
</dbReference>
<dbReference type="InterPro" id="IPR053967">
    <property type="entry name" value="LlgE_F_G-like_D1"/>
</dbReference>
<evidence type="ECO:0000313" key="10">
    <source>
        <dbReference type="Proteomes" id="UP000295008"/>
    </source>
</evidence>
<comment type="subcellular location">
    <subcellularLocation>
        <location evidence="5">Bacterial flagellum basal body</location>
    </subcellularLocation>
</comment>
<keyword evidence="9" id="KW-0282">Flagellum</keyword>
<evidence type="ECO:0000259" key="8">
    <source>
        <dbReference type="Pfam" id="PF22692"/>
    </source>
</evidence>
<evidence type="ECO:0000259" key="7">
    <source>
        <dbReference type="Pfam" id="PF06429"/>
    </source>
</evidence>
<dbReference type="InterPro" id="IPR001444">
    <property type="entry name" value="Flag_bb_rod_N"/>
</dbReference>